<proteinExistence type="predicted"/>
<dbReference type="EMBL" id="JBIUZV010000016">
    <property type="protein sequence ID" value="MFJ3048266.1"/>
    <property type="molecule type" value="Genomic_DNA"/>
</dbReference>
<organism evidence="1 2">
    <name type="scientific">Herbaspirillum chlorophenolicum</name>
    <dbReference type="NCBI Taxonomy" id="211589"/>
    <lineage>
        <taxon>Bacteria</taxon>
        <taxon>Pseudomonadati</taxon>
        <taxon>Pseudomonadota</taxon>
        <taxon>Betaproteobacteria</taxon>
        <taxon>Burkholderiales</taxon>
        <taxon>Oxalobacteraceae</taxon>
        <taxon>Herbaspirillum</taxon>
    </lineage>
</organism>
<evidence type="ECO:0000313" key="1">
    <source>
        <dbReference type="EMBL" id="MFJ3048266.1"/>
    </source>
</evidence>
<comment type="caution">
    <text evidence="1">The sequence shown here is derived from an EMBL/GenBank/DDBJ whole genome shotgun (WGS) entry which is preliminary data.</text>
</comment>
<keyword evidence="2" id="KW-1185">Reference proteome</keyword>
<accession>A0ABW8F4P4</accession>
<sequence>MKLHGRNKLQALYGLDTETDKWLCSWTSELIYANWKQSKDVLRQFPQAKNVANEVFQFRVGTQSVWIEVAMMFPLAIAIVTDLRRIN</sequence>
<protein>
    <submittedName>
        <fullName evidence="1">Uncharacterized protein</fullName>
    </submittedName>
</protein>
<evidence type="ECO:0000313" key="2">
    <source>
        <dbReference type="Proteomes" id="UP001617427"/>
    </source>
</evidence>
<dbReference type="RefSeq" id="WP_402703186.1">
    <property type="nucleotide sequence ID" value="NZ_JBIUZV010000016.1"/>
</dbReference>
<reference evidence="1 2" key="1">
    <citation type="submission" date="2024-10" db="EMBL/GenBank/DDBJ databases">
        <title>The Natural Products Discovery Center: Release of the First 8490 Sequenced Strains for Exploring Actinobacteria Biosynthetic Diversity.</title>
        <authorList>
            <person name="Kalkreuter E."/>
            <person name="Kautsar S.A."/>
            <person name="Yang D."/>
            <person name="Bader C.D."/>
            <person name="Teijaro C.N."/>
            <person name="Fluegel L."/>
            <person name="Davis C.M."/>
            <person name="Simpson J.R."/>
            <person name="Lauterbach L."/>
            <person name="Steele A.D."/>
            <person name="Gui C."/>
            <person name="Meng S."/>
            <person name="Li G."/>
            <person name="Viehrig K."/>
            <person name="Ye F."/>
            <person name="Su P."/>
            <person name="Kiefer A.F."/>
            <person name="Nichols A."/>
            <person name="Cepeda A.J."/>
            <person name="Yan W."/>
            <person name="Fan B."/>
            <person name="Jiang Y."/>
            <person name="Adhikari A."/>
            <person name="Zheng C.-J."/>
            <person name="Schuster L."/>
            <person name="Cowan T.M."/>
            <person name="Smanski M.J."/>
            <person name="Chevrette M.G."/>
            <person name="De Carvalho L.P.S."/>
            <person name="Shen B."/>
        </authorList>
    </citation>
    <scope>NUCLEOTIDE SEQUENCE [LARGE SCALE GENOMIC DNA]</scope>
    <source>
        <strain evidence="1 2">NPDC087045</strain>
    </source>
</reference>
<gene>
    <name evidence="1" type="ORF">ACIPEN_20730</name>
</gene>
<name>A0ABW8F4P4_9BURK</name>
<dbReference type="Proteomes" id="UP001617427">
    <property type="component" value="Unassembled WGS sequence"/>
</dbReference>